<feature type="region of interest" description="Disordered" evidence="5">
    <location>
        <begin position="105"/>
        <end position="152"/>
    </location>
</feature>
<dbReference type="InterPro" id="IPR006565">
    <property type="entry name" value="BTP"/>
</dbReference>
<dbReference type="GO" id="GO:0005634">
    <property type="term" value="C:nucleus"/>
    <property type="evidence" value="ECO:0007669"/>
    <property type="project" value="UniProtKB-SubCell"/>
</dbReference>
<feature type="compositionally biased region" description="Polar residues" evidence="5">
    <location>
        <begin position="133"/>
        <end position="143"/>
    </location>
</feature>
<gene>
    <name evidence="7" type="ORF">GGI25_000339</name>
</gene>
<evidence type="ECO:0000256" key="3">
    <source>
        <dbReference type="ARBA" id="ARBA00023163"/>
    </source>
</evidence>
<feature type="compositionally biased region" description="Low complexity" evidence="5">
    <location>
        <begin position="105"/>
        <end position="115"/>
    </location>
</feature>
<feature type="region of interest" description="Disordered" evidence="5">
    <location>
        <begin position="407"/>
        <end position="461"/>
    </location>
</feature>
<dbReference type="CDD" id="cd00076">
    <property type="entry name" value="HFD_SF"/>
    <property type="match status" value="1"/>
</dbReference>
<accession>A0A9W8GCP7</accession>
<feature type="compositionally biased region" description="Polar residues" evidence="5">
    <location>
        <begin position="421"/>
        <end position="435"/>
    </location>
</feature>
<evidence type="ECO:0000256" key="2">
    <source>
        <dbReference type="ARBA" id="ARBA00023015"/>
    </source>
</evidence>
<feature type="compositionally biased region" description="Basic and acidic residues" evidence="5">
    <location>
        <begin position="1028"/>
        <end position="1059"/>
    </location>
</feature>
<evidence type="ECO:0000256" key="1">
    <source>
        <dbReference type="ARBA" id="ARBA00004123"/>
    </source>
</evidence>
<dbReference type="GO" id="GO:0046982">
    <property type="term" value="F:protein heterodimerization activity"/>
    <property type="evidence" value="ECO:0007669"/>
    <property type="project" value="InterPro"/>
</dbReference>
<comment type="subcellular location">
    <subcellularLocation>
        <location evidence="1">Nucleus</location>
    </subcellularLocation>
</comment>
<dbReference type="SMART" id="SM00576">
    <property type="entry name" value="BTP"/>
    <property type="match status" value="1"/>
</dbReference>
<name>A0A9W8GCP7_9FUNG</name>
<protein>
    <recommendedName>
        <fullName evidence="6">Bromodomain associated domain-containing protein</fullName>
    </recommendedName>
</protein>
<feature type="region of interest" description="Disordered" evidence="5">
    <location>
        <begin position="691"/>
        <end position="723"/>
    </location>
</feature>
<dbReference type="Proteomes" id="UP001151518">
    <property type="component" value="Unassembled WGS sequence"/>
</dbReference>
<evidence type="ECO:0000259" key="6">
    <source>
        <dbReference type="SMART" id="SM00576"/>
    </source>
</evidence>
<dbReference type="Pfam" id="PF07524">
    <property type="entry name" value="Bromo_TP"/>
    <property type="match status" value="1"/>
</dbReference>
<feature type="domain" description="Bromodomain associated" evidence="6">
    <location>
        <begin position="200"/>
        <end position="270"/>
    </location>
</feature>
<keyword evidence="2" id="KW-0805">Transcription regulation</keyword>
<keyword evidence="4" id="KW-0539">Nucleus</keyword>
<sequence>MGNTSAHGTTESIGIKSAGNINNQAQDVSSKLAMAGILMNENQPDKGLEKLPSQASVSSYRYTPYRDPTYTQTEKGNFVRNGINMGVHTPDSGGDVERRIYHSASNSEPPAANNNGTPATSMVHSADKRHKSNGNPSEKTSNKGPRPNMLPRLSERQIQAFRSRSKRRLTSTLNPLVDPRVYANVQTSDPKRTYHDGQMRRSMHRLVSATSQFDRVAGKSLSLLADISRLYLLRIGEACRARADFANRIEPNLFDVMDGTAQDMGIDWTSIVSWVGNWKDEVGQITQSASSNEEPWKDVSWDSTQHTDEILSRRMSLVGIDKQLHHGMSSDHEGSATTYNADTSNDIDSMINSLNLSCLLLDGMDMAEGIRGVIPSHLPPLVPIDVAGGKDEVLSTTETGLELSRFAGNGALSVEPDTRENANISDTSTHTNSVNGDGDGLPESEEMDEEEDEEEEADESPEAVIAQLIHITSSSLSVLPTAVKADSALYGFFRPATKFDSSCAPDEVMPDFDIPETAFVPAPERISSDLSLIEKIEPGHPMFLIGDMAQRDIIGDSEDMWRRARCKLYQNIHDKAADQAIEEMSNAPVPVRRRAADDRVEEEEERKKELEARKKALEARAEGSNDVLGLDVNIEDIDVVDMDMGMDIDLDTDLELDIDSNSRDNKSMLSILGADQQKGSAGHSFNLAQNTSSEAVGKPNTADENAEPDAISLPITSGLRGSGKRNWSNEWFTEAMRKRLGRINVQDITPCDSLFLSNPWVSHRSVVDEVARAFVDSEGGGHLHETTPLEGFGPAANTYVVPSSSGSALRWTLQHLMQTKGTHSVESLYTGRSSLAGGISGDGVIQYIDRMCSLIRASAEDEAEMVVKGALRAAKDKDVYAWANRKVWPGQIELMEQLLSGAEKRIPWAQNRLDIHVVESQIVGREPQNTERKGLLPIPLASAGGESVADAIETAIDIVDAADAEVVDIVDVVASGGDVSGNSADDIVPAAPSIQHLSIPHSPPHALERRDSITIDVGSEVFVHHHHQPAEDKGQDEQDDRQMHGIEVETASHHPEEQQKPSLNQPEAHEQANEQLG</sequence>
<dbReference type="Gene3D" id="1.10.20.10">
    <property type="entry name" value="Histone, subunit A"/>
    <property type="match status" value="1"/>
</dbReference>
<feature type="region of interest" description="Disordered" evidence="5">
    <location>
        <begin position="1026"/>
        <end position="1077"/>
    </location>
</feature>
<proteinExistence type="predicted"/>
<dbReference type="AlphaFoldDB" id="A0A9W8GCP7"/>
<dbReference type="EMBL" id="JANBTW010000003">
    <property type="protein sequence ID" value="KAJ2680704.1"/>
    <property type="molecule type" value="Genomic_DNA"/>
</dbReference>
<evidence type="ECO:0000313" key="7">
    <source>
        <dbReference type="EMBL" id="KAJ2680704.1"/>
    </source>
</evidence>
<comment type="caution">
    <text evidence="7">The sequence shown here is derived from an EMBL/GenBank/DDBJ whole genome shotgun (WGS) entry which is preliminary data.</text>
</comment>
<feature type="compositionally biased region" description="Low complexity" evidence="5">
    <location>
        <begin position="60"/>
        <end position="73"/>
    </location>
</feature>
<evidence type="ECO:0000256" key="5">
    <source>
        <dbReference type="SAM" id="MobiDB-lite"/>
    </source>
</evidence>
<organism evidence="7 8">
    <name type="scientific">Coemansia spiralis</name>
    <dbReference type="NCBI Taxonomy" id="417178"/>
    <lineage>
        <taxon>Eukaryota</taxon>
        <taxon>Fungi</taxon>
        <taxon>Fungi incertae sedis</taxon>
        <taxon>Zoopagomycota</taxon>
        <taxon>Kickxellomycotina</taxon>
        <taxon>Kickxellomycetes</taxon>
        <taxon>Kickxellales</taxon>
        <taxon>Kickxellaceae</taxon>
        <taxon>Coemansia</taxon>
    </lineage>
</organism>
<feature type="compositionally biased region" description="Basic and acidic residues" evidence="5">
    <location>
        <begin position="1067"/>
        <end position="1077"/>
    </location>
</feature>
<keyword evidence="3" id="KW-0804">Transcription</keyword>
<feature type="region of interest" description="Disordered" evidence="5">
    <location>
        <begin position="43"/>
        <end position="73"/>
    </location>
</feature>
<dbReference type="OrthoDB" id="436852at2759"/>
<dbReference type="InterPro" id="IPR009072">
    <property type="entry name" value="Histone-fold"/>
</dbReference>
<evidence type="ECO:0000256" key="4">
    <source>
        <dbReference type="ARBA" id="ARBA00023242"/>
    </source>
</evidence>
<evidence type="ECO:0000313" key="8">
    <source>
        <dbReference type="Proteomes" id="UP001151518"/>
    </source>
</evidence>
<feature type="region of interest" description="Disordered" evidence="5">
    <location>
        <begin position="585"/>
        <end position="608"/>
    </location>
</feature>
<feature type="compositionally biased region" description="Acidic residues" evidence="5">
    <location>
        <begin position="440"/>
        <end position="461"/>
    </location>
</feature>
<reference evidence="7" key="1">
    <citation type="submission" date="2022-07" db="EMBL/GenBank/DDBJ databases">
        <title>Phylogenomic reconstructions and comparative analyses of Kickxellomycotina fungi.</title>
        <authorList>
            <person name="Reynolds N.K."/>
            <person name="Stajich J.E."/>
            <person name="Barry K."/>
            <person name="Grigoriev I.V."/>
            <person name="Crous P."/>
            <person name="Smith M.E."/>
        </authorList>
    </citation>
    <scope>NUCLEOTIDE SEQUENCE</scope>
    <source>
        <strain evidence="7">NRRL 3115</strain>
    </source>
</reference>